<evidence type="ECO:0000313" key="8">
    <source>
        <dbReference type="Proteomes" id="UP000078148"/>
    </source>
</evidence>
<dbReference type="RefSeq" id="WP_060533624.1">
    <property type="nucleotide sequence ID" value="NZ_CP013023.1"/>
</dbReference>
<evidence type="ECO:0000313" key="7">
    <source>
        <dbReference type="EMBL" id="ANF96083.1"/>
    </source>
</evidence>
<accession>A0A172ZF04</accession>
<dbReference type="Pfam" id="PF00557">
    <property type="entry name" value="Peptidase_M24"/>
    <property type="match status" value="1"/>
</dbReference>
<proteinExistence type="inferred from homology"/>
<comment type="cofactor">
    <cofactor evidence="1">
        <name>Mn(2+)</name>
        <dbReference type="ChEBI" id="CHEBI:29035"/>
    </cofactor>
</comment>
<dbReference type="EMBL" id="CP013023">
    <property type="protein sequence ID" value="ANF96083.1"/>
    <property type="molecule type" value="Genomic_DNA"/>
</dbReference>
<dbReference type="InterPro" id="IPR036005">
    <property type="entry name" value="Creatinase/aminopeptidase-like"/>
</dbReference>
<dbReference type="Pfam" id="PF01321">
    <property type="entry name" value="Creatinase_N"/>
    <property type="match status" value="1"/>
</dbReference>
<keyword evidence="3" id="KW-0378">Hydrolase</keyword>
<dbReference type="CDD" id="cd01092">
    <property type="entry name" value="APP-like"/>
    <property type="match status" value="1"/>
</dbReference>
<evidence type="ECO:0000256" key="4">
    <source>
        <dbReference type="ARBA" id="ARBA00023211"/>
    </source>
</evidence>
<reference evidence="7 8" key="2">
    <citation type="journal article" date="2016" name="Int. J. Syst. Evol. Microbiol.">
        <title>Paenibacillus bovis sp. nov., isolated from raw yak (Bos grunniens) milk.</title>
        <authorList>
            <person name="Gao C."/>
            <person name="Han J."/>
            <person name="Liu Z."/>
            <person name="Xu X."/>
            <person name="Hang F."/>
            <person name="Wu Z."/>
        </authorList>
    </citation>
    <scope>NUCLEOTIDE SEQUENCE [LARGE SCALE GENOMIC DNA]</scope>
    <source>
        <strain evidence="7 8">BD3526</strain>
    </source>
</reference>
<dbReference type="PANTHER" id="PTHR46112:SF10">
    <property type="entry name" value="DIPEPTIDASE YKVY-RELATED"/>
    <property type="match status" value="1"/>
</dbReference>
<evidence type="ECO:0000256" key="3">
    <source>
        <dbReference type="ARBA" id="ARBA00022801"/>
    </source>
</evidence>
<name>A0A172ZF04_9BACL</name>
<organism evidence="7 8">
    <name type="scientific">Paenibacillus bovis</name>
    <dbReference type="NCBI Taxonomy" id="1616788"/>
    <lineage>
        <taxon>Bacteria</taxon>
        <taxon>Bacillati</taxon>
        <taxon>Bacillota</taxon>
        <taxon>Bacilli</taxon>
        <taxon>Bacillales</taxon>
        <taxon>Paenibacillaceae</taxon>
        <taxon>Paenibacillus</taxon>
    </lineage>
</organism>
<gene>
    <name evidence="7" type="ORF">AR543_08785</name>
</gene>
<keyword evidence="4" id="KW-0464">Manganese</keyword>
<dbReference type="Gene3D" id="3.40.350.10">
    <property type="entry name" value="Creatinase/prolidase N-terminal domain"/>
    <property type="match status" value="1"/>
</dbReference>
<dbReference type="SUPFAM" id="SSF53092">
    <property type="entry name" value="Creatinase/prolidase N-terminal domain"/>
    <property type="match status" value="1"/>
</dbReference>
<sequence>MDDRIATLRGLMREAGIDSLLITDPKHVYYLTGFASDPHERFLGLFIPDGEEAFMLLPALDADKARSVSSIERIETHTDTDNPYIRLKHCINGNVGNLGLEKEHLSVARFEQLSAELNATSYIDAGNILNSMRSRKSPEEVERMRESILKIEEVLRRGLSSVKIGITEIELVAELEYQMKKLGAEKPAFDTMVLSGPNTALPHGVPGTRKLAAGELVMFDLGLFYNGYASDITRTFAIGEVDEEAKRIYNTVLAANEAAIRATRPGVTFASIDKAARDVITEAGYGSRFIHRLGHGLGMDTHEYPSVHGGNENVLEEGVLFTVEPGIYVPGHCGVRIEDDVIVTADGVDVLSSFPKELTVIG</sequence>
<dbReference type="InterPro" id="IPR000994">
    <property type="entry name" value="Pept_M24"/>
</dbReference>
<evidence type="ECO:0000259" key="5">
    <source>
        <dbReference type="Pfam" id="PF00557"/>
    </source>
</evidence>
<dbReference type="AlphaFoldDB" id="A0A172ZF04"/>
<evidence type="ECO:0000256" key="1">
    <source>
        <dbReference type="ARBA" id="ARBA00001936"/>
    </source>
</evidence>
<dbReference type="GO" id="GO:0008235">
    <property type="term" value="F:metalloexopeptidase activity"/>
    <property type="evidence" value="ECO:0007669"/>
    <property type="project" value="UniProtKB-ARBA"/>
</dbReference>
<dbReference type="PRINTS" id="PR00599">
    <property type="entry name" value="MAPEPTIDASE"/>
</dbReference>
<evidence type="ECO:0000259" key="6">
    <source>
        <dbReference type="Pfam" id="PF01321"/>
    </source>
</evidence>
<dbReference type="STRING" id="1616788.AR543_08785"/>
<dbReference type="InterPro" id="IPR050659">
    <property type="entry name" value="Peptidase_M24B"/>
</dbReference>
<dbReference type="Proteomes" id="UP000078148">
    <property type="component" value="Chromosome"/>
</dbReference>
<dbReference type="FunFam" id="3.90.230.10:FF:000014">
    <property type="entry name" value="Aminopeptidase P family protein"/>
    <property type="match status" value="1"/>
</dbReference>
<comment type="similarity">
    <text evidence="2">Belongs to the peptidase M24B family.</text>
</comment>
<keyword evidence="8" id="KW-1185">Reference proteome</keyword>
<dbReference type="KEGG" id="pbv:AR543_08785"/>
<dbReference type="SUPFAM" id="SSF55920">
    <property type="entry name" value="Creatinase/aminopeptidase"/>
    <property type="match status" value="1"/>
</dbReference>
<evidence type="ECO:0000256" key="2">
    <source>
        <dbReference type="ARBA" id="ARBA00008766"/>
    </source>
</evidence>
<dbReference type="InterPro" id="IPR001714">
    <property type="entry name" value="Pept_M24_MAP"/>
</dbReference>
<dbReference type="Gene3D" id="3.90.230.10">
    <property type="entry name" value="Creatinase/methionine aminopeptidase superfamily"/>
    <property type="match status" value="1"/>
</dbReference>
<dbReference type="InterPro" id="IPR029149">
    <property type="entry name" value="Creatin/AminoP/Spt16_N"/>
</dbReference>
<reference evidence="8" key="1">
    <citation type="submission" date="2015-10" db="EMBL/GenBank/DDBJ databases">
        <title>Genome of Paenibacillus bovis sp. nov.</title>
        <authorList>
            <person name="Wu Z."/>
            <person name="Gao C."/>
            <person name="Liu Z."/>
            <person name="Zheng H."/>
        </authorList>
    </citation>
    <scope>NUCLEOTIDE SEQUENCE [LARGE SCALE GENOMIC DNA]</scope>
    <source>
        <strain evidence="8">BD3526</strain>
    </source>
</reference>
<feature type="domain" description="Peptidase M24" evidence="5">
    <location>
        <begin position="142"/>
        <end position="345"/>
    </location>
</feature>
<dbReference type="PANTHER" id="PTHR46112">
    <property type="entry name" value="AMINOPEPTIDASE"/>
    <property type="match status" value="1"/>
</dbReference>
<dbReference type="OrthoDB" id="9806388at2"/>
<dbReference type="InterPro" id="IPR000587">
    <property type="entry name" value="Creatinase_N"/>
</dbReference>
<protein>
    <submittedName>
        <fullName evidence="7">Metallopeptidase</fullName>
    </submittedName>
</protein>
<feature type="domain" description="Creatinase N-terminal" evidence="6">
    <location>
        <begin position="4"/>
        <end position="134"/>
    </location>
</feature>
<dbReference type="GO" id="GO:0004177">
    <property type="term" value="F:aminopeptidase activity"/>
    <property type="evidence" value="ECO:0007669"/>
    <property type="project" value="UniProtKB-ARBA"/>
</dbReference>